<evidence type="ECO:0000313" key="2">
    <source>
        <dbReference type="Proteomes" id="UP000285655"/>
    </source>
</evidence>
<name>A0A419DEG8_9BACT</name>
<gene>
    <name evidence="1" type="ORF">C4544_03125</name>
</gene>
<reference evidence="1 2" key="1">
    <citation type="journal article" date="2017" name="ISME J.">
        <title>Energy and carbon metabolisms in a deep terrestrial subsurface fluid microbial community.</title>
        <authorList>
            <person name="Momper L."/>
            <person name="Jungbluth S.P."/>
            <person name="Lee M.D."/>
            <person name="Amend J.P."/>
        </authorList>
    </citation>
    <scope>NUCLEOTIDE SEQUENCE [LARGE SCALE GENOMIC DNA]</scope>
    <source>
        <strain evidence="1">SURF_29</strain>
    </source>
</reference>
<sequence>MINGHIDCDIDDPAALKFERTKVYQTCISKSRGLSTKVDIIFISLDYLDPRSFGFAQDDRIGSRTLDFYEKPKGSSYSTVRDI</sequence>
<accession>A0A419DEG8</accession>
<evidence type="ECO:0000313" key="1">
    <source>
        <dbReference type="EMBL" id="RJO61478.1"/>
    </source>
</evidence>
<proteinExistence type="predicted"/>
<dbReference type="EMBL" id="QZJW01000019">
    <property type="protein sequence ID" value="RJO61478.1"/>
    <property type="molecule type" value="Genomic_DNA"/>
</dbReference>
<comment type="caution">
    <text evidence="1">The sequence shown here is derived from an EMBL/GenBank/DDBJ whole genome shotgun (WGS) entry which is preliminary data.</text>
</comment>
<protein>
    <submittedName>
        <fullName evidence="1">Uncharacterized protein</fullName>
    </submittedName>
</protein>
<organism evidence="1 2">
    <name type="scientific">candidate division WS5 bacterium</name>
    <dbReference type="NCBI Taxonomy" id="2093353"/>
    <lineage>
        <taxon>Bacteria</taxon>
        <taxon>candidate division WS5</taxon>
    </lineage>
</organism>
<dbReference type="AlphaFoldDB" id="A0A419DEG8"/>
<dbReference type="Proteomes" id="UP000285655">
    <property type="component" value="Unassembled WGS sequence"/>
</dbReference>